<reference evidence="2 3" key="1">
    <citation type="journal article" date="2019" name="Nat. Ecol. Evol.">
        <title>Megaphylogeny resolves global patterns of mushroom evolution.</title>
        <authorList>
            <person name="Varga T."/>
            <person name="Krizsan K."/>
            <person name="Foldi C."/>
            <person name="Dima B."/>
            <person name="Sanchez-Garcia M."/>
            <person name="Sanchez-Ramirez S."/>
            <person name="Szollosi G.J."/>
            <person name="Szarkandi J.G."/>
            <person name="Papp V."/>
            <person name="Albert L."/>
            <person name="Andreopoulos W."/>
            <person name="Angelini C."/>
            <person name="Antonin V."/>
            <person name="Barry K.W."/>
            <person name="Bougher N.L."/>
            <person name="Buchanan P."/>
            <person name="Buyck B."/>
            <person name="Bense V."/>
            <person name="Catcheside P."/>
            <person name="Chovatia M."/>
            <person name="Cooper J."/>
            <person name="Damon W."/>
            <person name="Desjardin D."/>
            <person name="Finy P."/>
            <person name="Geml J."/>
            <person name="Haridas S."/>
            <person name="Hughes K."/>
            <person name="Justo A."/>
            <person name="Karasinski D."/>
            <person name="Kautmanova I."/>
            <person name="Kiss B."/>
            <person name="Kocsube S."/>
            <person name="Kotiranta H."/>
            <person name="LaButti K.M."/>
            <person name="Lechner B.E."/>
            <person name="Liimatainen K."/>
            <person name="Lipzen A."/>
            <person name="Lukacs Z."/>
            <person name="Mihaltcheva S."/>
            <person name="Morgado L.N."/>
            <person name="Niskanen T."/>
            <person name="Noordeloos M.E."/>
            <person name="Ohm R.A."/>
            <person name="Ortiz-Santana B."/>
            <person name="Ovrebo C."/>
            <person name="Racz N."/>
            <person name="Riley R."/>
            <person name="Savchenko A."/>
            <person name="Shiryaev A."/>
            <person name="Soop K."/>
            <person name="Spirin V."/>
            <person name="Szebenyi C."/>
            <person name="Tomsovsky M."/>
            <person name="Tulloss R.E."/>
            <person name="Uehling J."/>
            <person name="Grigoriev I.V."/>
            <person name="Vagvolgyi C."/>
            <person name="Papp T."/>
            <person name="Martin F.M."/>
            <person name="Miettinen O."/>
            <person name="Hibbett D.S."/>
            <person name="Nagy L.G."/>
        </authorList>
    </citation>
    <scope>NUCLEOTIDE SEQUENCE [LARGE SCALE GENOMIC DNA]</scope>
    <source>
        <strain evidence="2 3">OMC1185</strain>
    </source>
</reference>
<evidence type="ECO:0000256" key="1">
    <source>
        <dbReference type="SAM" id="MobiDB-lite"/>
    </source>
</evidence>
<accession>A0A5C3ML55</accession>
<proteinExistence type="predicted"/>
<feature type="region of interest" description="Disordered" evidence="1">
    <location>
        <begin position="237"/>
        <end position="265"/>
    </location>
</feature>
<evidence type="ECO:0000313" key="2">
    <source>
        <dbReference type="EMBL" id="TFK46132.1"/>
    </source>
</evidence>
<dbReference type="AlphaFoldDB" id="A0A5C3ML55"/>
<protein>
    <submittedName>
        <fullName evidence="2">Uncharacterized protein</fullName>
    </submittedName>
</protein>
<feature type="region of interest" description="Disordered" evidence="1">
    <location>
        <begin position="1"/>
        <end position="52"/>
    </location>
</feature>
<organism evidence="2 3">
    <name type="scientific">Heliocybe sulcata</name>
    <dbReference type="NCBI Taxonomy" id="5364"/>
    <lineage>
        <taxon>Eukaryota</taxon>
        <taxon>Fungi</taxon>
        <taxon>Dikarya</taxon>
        <taxon>Basidiomycota</taxon>
        <taxon>Agaricomycotina</taxon>
        <taxon>Agaricomycetes</taxon>
        <taxon>Gloeophyllales</taxon>
        <taxon>Gloeophyllaceae</taxon>
        <taxon>Heliocybe</taxon>
    </lineage>
</organism>
<dbReference type="OrthoDB" id="2685034at2759"/>
<dbReference type="EMBL" id="ML213533">
    <property type="protein sequence ID" value="TFK46132.1"/>
    <property type="molecule type" value="Genomic_DNA"/>
</dbReference>
<feature type="region of interest" description="Disordered" evidence="1">
    <location>
        <begin position="335"/>
        <end position="371"/>
    </location>
</feature>
<name>A0A5C3ML55_9AGAM</name>
<keyword evidence="3" id="KW-1185">Reference proteome</keyword>
<sequence length="406" mass="45927">MQVSPGGDPHAGLKRKEMDGMNSSQGKRRRDGDGGMEDNSMFGDGQEDGDLDMQNNEMDYVMGAPKHWTDDEKTKFFAWLMGPGQDDHWNSLRASKNACFRECAEQLFGGKKTMQALKGAYERGFNVFKQIYAFEMFSRRMGPMTINMNSQADRLKEYEKRLSAARKSGTEVGNINARIVDHWHTIGWYSLFHGRWHGDPISTRPTNRQNTTGPSSAVTMGDDDADVEEQLNGHEFSNGMAQQNPDPSPMDRTFSSDGASSIPVPHPMSFASNPNPQYLVPQMVPPTNAPVSNRSSTSELVQLTALTQHIMTTYVHLLQTQAEDAKLKLEYLKRKEARDEEESRQRRETEQRKQEREAAEWEHSRHAEKVKQRTALATDLLSNPTVDASVKQAAADYLKRLFMTDQ</sequence>
<dbReference type="Proteomes" id="UP000305948">
    <property type="component" value="Unassembled WGS sequence"/>
</dbReference>
<evidence type="ECO:0000313" key="3">
    <source>
        <dbReference type="Proteomes" id="UP000305948"/>
    </source>
</evidence>
<gene>
    <name evidence="2" type="ORF">OE88DRAFT_1638768</name>
</gene>